<sequence>MAFSEELRQAAGDQWERVIQHRWTKELASGTLDLKVMRRYLIQDHRFLDAFVVLLSSMIAHAKSLEDRIPGCQFLALITGKENTYFERCFQELPRCTEADRSKIPDAACTKGFDQLMRDAAKSGSLGEMLSVLIVCEWSYLSWSKIVDKDATRENFVLFEWIDLHTSLEDVVAYLRRLLDEEGQRLDAEGRERCKARFLQAVQLEEDFFENAYALEEEDRFGDHVVGSAGYNSENRSNGGRRYYCIPSQLLQQTGLSFIEGIIDPCANMANCVESYTALEYASLLRTPKLVHSMFDVNPPDPQRLFQDWNVLHCFLRLFCAISFLLAFALTELINGYGDDALAFIISMIIYAMGLSIFVFFTCQVPWHCVVKRSGWPGYRFWAFIYLVFSVISLGAWWHLLEKMSCHIMNQAHEQFRAPELQPRPRRVSSTWALGPFLFGLDNAFMFIACVRASQQARARETQGAAAPLLLDS</sequence>
<evidence type="ECO:0000313" key="2">
    <source>
        <dbReference type="Proteomes" id="UP000186817"/>
    </source>
</evidence>
<dbReference type="CDD" id="cd19358">
    <property type="entry name" value="TenA_E_Spr0628-like"/>
    <property type="match status" value="1"/>
</dbReference>
<dbReference type="InterPro" id="IPR050967">
    <property type="entry name" value="Thiamine_Salvage_TenA"/>
</dbReference>
<dbReference type="GO" id="GO:0005829">
    <property type="term" value="C:cytosol"/>
    <property type="evidence" value="ECO:0007669"/>
    <property type="project" value="TreeGrafter"/>
</dbReference>
<gene>
    <name evidence="1" type="primary">tenA</name>
    <name evidence="1" type="ORF">AK812_SmicGene40168</name>
</gene>
<accession>A0A1Q9C9B8</accession>
<keyword evidence="2" id="KW-1185">Reference proteome</keyword>
<evidence type="ECO:0000313" key="1">
    <source>
        <dbReference type="EMBL" id="OLP79529.1"/>
    </source>
</evidence>
<protein>
    <submittedName>
        <fullName evidence="1">Thiaminase-2</fullName>
    </submittedName>
</protein>
<dbReference type="OrthoDB" id="37730at2759"/>
<comment type="caution">
    <text evidence="1">The sequence shown here is derived from an EMBL/GenBank/DDBJ whole genome shotgun (WGS) entry which is preliminary data.</text>
</comment>
<proteinExistence type="predicted"/>
<reference evidence="1 2" key="1">
    <citation type="submission" date="2016-02" db="EMBL/GenBank/DDBJ databases">
        <title>Genome analysis of coral dinoflagellate symbionts highlights evolutionary adaptations to a symbiotic lifestyle.</title>
        <authorList>
            <person name="Aranda M."/>
            <person name="Li Y."/>
            <person name="Liew Y.J."/>
            <person name="Baumgarten S."/>
            <person name="Simakov O."/>
            <person name="Wilson M."/>
            <person name="Piel J."/>
            <person name="Ashoor H."/>
            <person name="Bougouffa S."/>
            <person name="Bajic V.B."/>
            <person name="Ryu T."/>
            <person name="Ravasi T."/>
            <person name="Bayer T."/>
            <person name="Micklem G."/>
            <person name="Kim H."/>
            <person name="Bhak J."/>
            <person name="Lajeunesse T.C."/>
            <person name="Voolstra C.R."/>
        </authorList>
    </citation>
    <scope>NUCLEOTIDE SEQUENCE [LARGE SCALE GENOMIC DNA]</scope>
    <source>
        <strain evidence="1 2">CCMP2467</strain>
    </source>
</reference>
<dbReference type="PANTHER" id="PTHR43198">
    <property type="entry name" value="BIFUNCTIONAL TH2 PROTEIN"/>
    <property type="match status" value="1"/>
</dbReference>
<dbReference type="InterPro" id="IPR004305">
    <property type="entry name" value="Thiaminase-2/PQQC"/>
</dbReference>
<dbReference type="GO" id="GO:0006772">
    <property type="term" value="P:thiamine metabolic process"/>
    <property type="evidence" value="ECO:0007669"/>
    <property type="project" value="UniProtKB-ARBA"/>
</dbReference>
<dbReference type="PANTHER" id="PTHR43198:SF2">
    <property type="entry name" value="SI:CH1073-67J19.1-RELATED"/>
    <property type="match status" value="1"/>
</dbReference>
<dbReference type="InterPro" id="IPR016084">
    <property type="entry name" value="Haem_Oase-like_multi-hlx"/>
</dbReference>
<dbReference type="AlphaFoldDB" id="A0A1Q9C9B8"/>
<dbReference type="SUPFAM" id="SSF48613">
    <property type="entry name" value="Heme oxygenase-like"/>
    <property type="match status" value="1"/>
</dbReference>
<dbReference type="Proteomes" id="UP000186817">
    <property type="component" value="Unassembled WGS sequence"/>
</dbReference>
<dbReference type="Gene3D" id="1.20.910.10">
    <property type="entry name" value="Heme oxygenase-like"/>
    <property type="match status" value="1"/>
</dbReference>
<dbReference type="Pfam" id="PF03070">
    <property type="entry name" value="TENA_THI-4"/>
    <property type="match status" value="1"/>
</dbReference>
<organism evidence="1 2">
    <name type="scientific">Symbiodinium microadriaticum</name>
    <name type="common">Dinoflagellate</name>
    <name type="synonym">Zooxanthella microadriatica</name>
    <dbReference type="NCBI Taxonomy" id="2951"/>
    <lineage>
        <taxon>Eukaryota</taxon>
        <taxon>Sar</taxon>
        <taxon>Alveolata</taxon>
        <taxon>Dinophyceae</taxon>
        <taxon>Suessiales</taxon>
        <taxon>Symbiodiniaceae</taxon>
        <taxon>Symbiodinium</taxon>
    </lineage>
</organism>
<name>A0A1Q9C9B8_SYMMI</name>
<dbReference type="EMBL" id="LSRX01001472">
    <property type="protein sequence ID" value="OLP79529.1"/>
    <property type="molecule type" value="Genomic_DNA"/>
</dbReference>